<dbReference type="Gene3D" id="3.90.1150.10">
    <property type="entry name" value="Aspartate Aminotransferase, domain 1"/>
    <property type="match status" value="1"/>
</dbReference>
<reference evidence="5 6" key="1">
    <citation type="submission" date="2022-01" db="EMBL/GenBank/DDBJ databases">
        <title>Dethiosulfovibrio faecalis sp. nov., a novel proteolytic, non-sulfur-reducing bacterium isolated from a marine aquaculture solid waste bioreactor.</title>
        <authorList>
            <person name="Grabowski S."/>
            <person name="Apolinario E."/>
            <person name="Schneider N."/>
            <person name="Marshall C.W."/>
            <person name="Sowers K.R."/>
        </authorList>
    </citation>
    <scope>NUCLEOTIDE SEQUENCE [LARGE SCALE GENOMIC DNA]</scope>
    <source>
        <strain evidence="5 6">DSM 12537</strain>
    </source>
</reference>
<dbReference type="InterPro" id="IPR039429">
    <property type="entry name" value="SHMT-like_dom"/>
</dbReference>
<dbReference type="EMBL" id="JAKGUD010000013">
    <property type="protein sequence ID" value="MCF4143268.1"/>
    <property type="molecule type" value="Genomic_DNA"/>
</dbReference>
<dbReference type="RefSeq" id="WP_236099972.1">
    <property type="nucleotide sequence ID" value="NZ_JAKGUD010000013.1"/>
</dbReference>
<comment type="function">
    <text evidence="3">Catalyzes the reversible interconversion of serine and glycine with tetrahydrofolate (THF) serving as the one-carbon carrier. This reaction serves as the major source of one-carbon groups required for the biosynthesis of purines, thymidylate, methionine, and other important biomolecules.</text>
</comment>
<dbReference type="EC" id="2.1.2.1" evidence="3"/>
<keyword evidence="3" id="KW-0963">Cytoplasm</keyword>
<dbReference type="Pfam" id="PF00464">
    <property type="entry name" value="SHMT"/>
    <property type="match status" value="1"/>
</dbReference>
<protein>
    <recommendedName>
        <fullName evidence="3">Probable serine hydroxymethyltransferase</fullName>
        <shortName evidence="3">SHMT</shortName>
        <shortName evidence="3">Serine methylase</shortName>
        <ecNumber evidence="3">2.1.2.1</ecNumber>
    </recommendedName>
</protein>
<comment type="caution">
    <text evidence="3">Lacks conserved residue(s) required for the propagation of feature annotation.</text>
</comment>
<dbReference type="InterPro" id="IPR015424">
    <property type="entry name" value="PyrdxlP-dep_Trfase"/>
</dbReference>
<sequence>MAFNLKDDERLAELIEAEGNRQIDQLDMVASQSIAPQAILEISGSCLSNRTIEGYPGRRYYAGGIYLDEIETLAIERAKALFGAEHVNVQPHCGTNTNLAVYQAVLEPGDTVLSMDMSSGGHLSHGHKRNIASRLYRFVHYGVRKDDELIDMGQLRDMAMRHRPKLIVGGGSSYPREIDWKAFREIADESGAMLLADVAHTAGLIAAGIHVNPVPFCDFVTFSLYKTLPGPRGGCILCREKYAKEIDLAIFPGHQGSMITSLVAAKAACFAIAATKEFKVLAGRIVDDARALASGLTRRGLRTVTGGTDSHIVLLDLRNLNITGKEGEGLLENSGITVNRNGIPFDPLQPWIASGVRIGTTVAAMRGMGPSEMEIVAALISRALSGENVSEETAELCRRFPSSVL</sequence>
<dbReference type="PANTHER" id="PTHR11680:SF35">
    <property type="entry name" value="SERINE HYDROXYMETHYLTRANSFERASE 1"/>
    <property type="match status" value="1"/>
</dbReference>
<comment type="similarity">
    <text evidence="3">Belongs to the SHMT family.</text>
</comment>
<dbReference type="SUPFAM" id="SSF53383">
    <property type="entry name" value="PLP-dependent transferases"/>
    <property type="match status" value="1"/>
</dbReference>
<dbReference type="PANTHER" id="PTHR11680">
    <property type="entry name" value="SERINE HYDROXYMETHYLTRANSFERASE"/>
    <property type="match status" value="1"/>
</dbReference>
<keyword evidence="6" id="KW-1185">Reference proteome</keyword>
<evidence type="ECO:0000313" key="6">
    <source>
        <dbReference type="Proteomes" id="UP001200430"/>
    </source>
</evidence>
<evidence type="ECO:0000256" key="1">
    <source>
        <dbReference type="ARBA" id="ARBA00001933"/>
    </source>
</evidence>
<comment type="subcellular location">
    <subcellularLocation>
        <location evidence="3">Cytoplasm</location>
    </subcellularLocation>
</comment>
<feature type="binding site" evidence="3">
    <location>
        <position position="240"/>
    </location>
    <ligand>
        <name>(6S)-5,6,7,8-tetrahydrofolate</name>
        <dbReference type="ChEBI" id="CHEBI:57453"/>
    </ligand>
</feature>
<feature type="domain" description="Serine hydroxymethyltransferase-like" evidence="4">
    <location>
        <begin position="7"/>
        <end position="380"/>
    </location>
</feature>
<dbReference type="HAMAP" id="MF_00051">
    <property type="entry name" value="SHMT"/>
    <property type="match status" value="1"/>
</dbReference>
<keyword evidence="3" id="KW-0808">Transferase</keyword>
<comment type="cofactor">
    <cofactor evidence="1 3">
        <name>pyridoxal 5'-phosphate</name>
        <dbReference type="ChEBI" id="CHEBI:597326"/>
    </cofactor>
</comment>
<gene>
    <name evidence="3" type="primary">glyA</name>
    <name evidence="5" type="ORF">L2W38_10635</name>
</gene>
<dbReference type="NCBIfam" id="NF000586">
    <property type="entry name" value="PRK00011.1"/>
    <property type="match status" value="1"/>
</dbReference>
<evidence type="ECO:0000313" key="5">
    <source>
        <dbReference type="EMBL" id="MCF4143268.1"/>
    </source>
</evidence>
<comment type="subunit">
    <text evidence="3">Homodimer.</text>
</comment>
<dbReference type="InterPro" id="IPR049943">
    <property type="entry name" value="Ser_HO-MeTrfase-like"/>
</dbReference>
<evidence type="ECO:0000256" key="3">
    <source>
        <dbReference type="HAMAP-Rule" id="MF_00051"/>
    </source>
</evidence>
<accession>A0ABS9EU13</accession>
<dbReference type="Gene3D" id="3.40.640.10">
    <property type="entry name" value="Type I PLP-dependent aspartate aminotransferase-like (Major domain)"/>
    <property type="match status" value="1"/>
</dbReference>
<dbReference type="CDD" id="cd00378">
    <property type="entry name" value="SHMT"/>
    <property type="match status" value="1"/>
</dbReference>
<name>A0ABS9EU13_9BACT</name>
<comment type="catalytic activity">
    <reaction evidence="3">
        <text>(6R)-5,10-methylene-5,6,7,8-tetrahydrofolate + glycine + H2O = (6S)-5,6,7,8-tetrahydrofolate + L-serine</text>
        <dbReference type="Rhea" id="RHEA:15481"/>
        <dbReference type="ChEBI" id="CHEBI:15377"/>
        <dbReference type="ChEBI" id="CHEBI:15636"/>
        <dbReference type="ChEBI" id="CHEBI:33384"/>
        <dbReference type="ChEBI" id="CHEBI:57305"/>
        <dbReference type="ChEBI" id="CHEBI:57453"/>
        <dbReference type="EC" id="2.1.2.1"/>
    </reaction>
</comment>
<dbReference type="Proteomes" id="UP001200430">
    <property type="component" value="Unassembled WGS sequence"/>
</dbReference>
<feature type="modified residue" description="N6-(pyridoxal phosphate)lysine" evidence="3">
    <location>
        <position position="226"/>
    </location>
</feature>
<keyword evidence="3" id="KW-0554">One-carbon metabolism</keyword>
<keyword evidence="2 3" id="KW-0663">Pyridoxal phosphate</keyword>
<evidence type="ECO:0000256" key="2">
    <source>
        <dbReference type="ARBA" id="ARBA00022898"/>
    </source>
</evidence>
<proteinExistence type="inferred from homology"/>
<comment type="caution">
    <text evidence="5">The sequence shown here is derived from an EMBL/GenBank/DDBJ whole genome shotgun (WGS) entry which is preliminary data.</text>
</comment>
<dbReference type="InterPro" id="IPR015422">
    <property type="entry name" value="PyrdxlP-dep_Trfase_small"/>
</dbReference>
<feature type="binding site" evidence="3">
    <location>
        <begin position="121"/>
        <end position="123"/>
    </location>
    <ligand>
        <name>(6S)-5,6,7,8-tetrahydrofolate</name>
        <dbReference type="ChEBI" id="CHEBI:57453"/>
    </ligand>
</feature>
<evidence type="ECO:0000259" key="4">
    <source>
        <dbReference type="Pfam" id="PF00464"/>
    </source>
</evidence>
<dbReference type="InterPro" id="IPR001085">
    <property type="entry name" value="Ser_HO-MeTrfase"/>
</dbReference>
<organism evidence="5 6">
    <name type="scientific">Dethiosulfovibrio marinus</name>
    <dbReference type="NCBI Taxonomy" id="133532"/>
    <lineage>
        <taxon>Bacteria</taxon>
        <taxon>Thermotogati</taxon>
        <taxon>Synergistota</taxon>
        <taxon>Synergistia</taxon>
        <taxon>Synergistales</taxon>
        <taxon>Dethiosulfovibrionaceae</taxon>
        <taxon>Dethiosulfovibrio</taxon>
    </lineage>
</organism>
<dbReference type="InterPro" id="IPR015421">
    <property type="entry name" value="PyrdxlP-dep_Trfase_major"/>
</dbReference>
<comment type="pathway">
    <text evidence="3">One-carbon metabolism; tetrahydrofolate interconversion.</text>
</comment>
<dbReference type="PIRSF" id="PIRSF000412">
    <property type="entry name" value="SHMT"/>
    <property type="match status" value="1"/>
</dbReference>